<reference evidence="1 2" key="1">
    <citation type="submission" date="2021-06" db="EMBL/GenBank/DDBJ databases">
        <title>Caerostris extrusa draft genome.</title>
        <authorList>
            <person name="Kono N."/>
            <person name="Arakawa K."/>
        </authorList>
    </citation>
    <scope>NUCLEOTIDE SEQUENCE [LARGE SCALE GENOMIC DNA]</scope>
</reference>
<gene>
    <name evidence="1" type="ORF">CEXT_622841</name>
</gene>
<protein>
    <submittedName>
        <fullName evidence="1">Uncharacterized protein</fullName>
    </submittedName>
</protein>
<name>A0AAV4UQV3_CAEEX</name>
<dbReference type="AlphaFoldDB" id="A0AAV4UQV3"/>
<proteinExistence type="predicted"/>
<dbReference type="Proteomes" id="UP001054945">
    <property type="component" value="Unassembled WGS sequence"/>
</dbReference>
<evidence type="ECO:0000313" key="2">
    <source>
        <dbReference type="Proteomes" id="UP001054945"/>
    </source>
</evidence>
<keyword evidence="2" id="KW-1185">Reference proteome</keyword>
<comment type="caution">
    <text evidence="1">The sequence shown here is derived from an EMBL/GenBank/DDBJ whole genome shotgun (WGS) entry which is preliminary data.</text>
</comment>
<evidence type="ECO:0000313" key="1">
    <source>
        <dbReference type="EMBL" id="GIY60382.1"/>
    </source>
</evidence>
<dbReference type="EMBL" id="BPLR01013321">
    <property type="protein sequence ID" value="GIY60382.1"/>
    <property type="molecule type" value="Genomic_DNA"/>
</dbReference>
<organism evidence="1 2">
    <name type="scientific">Caerostris extrusa</name>
    <name type="common">Bark spider</name>
    <name type="synonym">Caerostris bankana</name>
    <dbReference type="NCBI Taxonomy" id="172846"/>
    <lineage>
        <taxon>Eukaryota</taxon>
        <taxon>Metazoa</taxon>
        <taxon>Ecdysozoa</taxon>
        <taxon>Arthropoda</taxon>
        <taxon>Chelicerata</taxon>
        <taxon>Arachnida</taxon>
        <taxon>Araneae</taxon>
        <taxon>Araneomorphae</taxon>
        <taxon>Entelegynae</taxon>
        <taxon>Araneoidea</taxon>
        <taxon>Araneidae</taxon>
        <taxon>Caerostris</taxon>
    </lineage>
</organism>
<sequence length="128" mass="14965">MTERYLDDEEKAKCRNENETEKNFFELSNVESGQCEVGNNCSLQQRKLTLRFSVNVFLTDEILKGGVFHLLNSYARDASNPHARRPRAFLERLAVKVWSGIVYDFLIIIWTRLQGVHIFRGRDITRIT</sequence>
<accession>A0AAV4UQV3</accession>